<dbReference type="GeneID" id="6082603"/>
<evidence type="ECO:0000313" key="3">
    <source>
        <dbReference type="Proteomes" id="UP000001194"/>
    </source>
</evidence>
<dbReference type="GO" id="GO:0016491">
    <property type="term" value="F:oxidoreductase activity"/>
    <property type="evidence" value="ECO:0007669"/>
    <property type="project" value="InterPro"/>
</dbReference>
<protein>
    <submittedName>
        <fullName evidence="2">Predicted protein</fullName>
    </submittedName>
</protein>
<dbReference type="OrthoDB" id="17725at2759"/>
<evidence type="ECO:0000313" key="2">
    <source>
        <dbReference type="EMBL" id="EDR02301.1"/>
    </source>
</evidence>
<feature type="domain" description="FAD-binding 8" evidence="1">
    <location>
        <begin position="153"/>
        <end position="204"/>
    </location>
</feature>
<dbReference type="KEGG" id="lbc:LACBIDRAFT_332472"/>
<gene>
    <name evidence="2" type="ORF">LACBIDRAFT_332472</name>
</gene>
<dbReference type="InterPro" id="IPR013112">
    <property type="entry name" value="FAD-bd_8"/>
</dbReference>
<dbReference type="Pfam" id="PF08022">
    <property type="entry name" value="FAD_binding_8"/>
    <property type="match status" value="1"/>
</dbReference>
<accession>B0DSU4</accession>
<evidence type="ECO:0000259" key="1">
    <source>
        <dbReference type="Pfam" id="PF08022"/>
    </source>
</evidence>
<dbReference type="RefSeq" id="XP_001886978.1">
    <property type="nucleotide sequence ID" value="XM_001886943.1"/>
</dbReference>
<dbReference type="InParanoid" id="B0DSU4"/>
<proteinExistence type="predicted"/>
<dbReference type="Proteomes" id="UP000001194">
    <property type="component" value="Unassembled WGS sequence"/>
</dbReference>
<sequence length="219" mass="24007">MGQPTVIGIALSNSALNKQLNRAGAIAVSQVPIIVALGTHNNIISFELSPQNDGSHLVCYGLASHSGQDDIGHPSYLAVAFTLCMSEPINYFSLCTVSLSYIQGHTIIFINQNGLLWNLTHHDTLGFRLFHAFCMINFGYFKPTASMSKDFDASVDILSSQFLCITLHQPSYFCWVTSQSTYLSFPGLLSLPFEAHPFTISTTYDPNPSPSGNKLVFFT</sequence>
<name>B0DSU4_LACBS</name>
<dbReference type="AlphaFoldDB" id="B0DSU4"/>
<dbReference type="EMBL" id="DS547131">
    <property type="protein sequence ID" value="EDR02301.1"/>
    <property type="molecule type" value="Genomic_DNA"/>
</dbReference>
<dbReference type="STRING" id="486041.B0DSU4"/>
<organism evidence="3">
    <name type="scientific">Laccaria bicolor (strain S238N-H82 / ATCC MYA-4686)</name>
    <name type="common">Bicoloured deceiver</name>
    <name type="synonym">Laccaria laccata var. bicolor</name>
    <dbReference type="NCBI Taxonomy" id="486041"/>
    <lineage>
        <taxon>Eukaryota</taxon>
        <taxon>Fungi</taxon>
        <taxon>Dikarya</taxon>
        <taxon>Basidiomycota</taxon>
        <taxon>Agaricomycotina</taxon>
        <taxon>Agaricomycetes</taxon>
        <taxon>Agaricomycetidae</taxon>
        <taxon>Agaricales</taxon>
        <taxon>Agaricineae</taxon>
        <taxon>Hydnangiaceae</taxon>
        <taxon>Laccaria</taxon>
    </lineage>
</organism>
<keyword evidence="3" id="KW-1185">Reference proteome</keyword>
<reference evidence="2 3" key="1">
    <citation type="journal article" date="2008" name="Nature">
        <title>The genome of Laccaria bicolor provides insights into mycorrhizal symbiosis.</title>
        <authorList>
            <person name="Martin F."/>
            <person name="Aerts A."/>
            <person name="Ahren D."/>
            <person name="Brun A."/>
            <person name="Danchin E.G.J."/>
            <person name="Duchaussoy F."/>
            <person name="Gibon J."/>
            <person name="Kohler A."/>
            <person name="Lindquist E."/>
            <person name="Pereda V."/>
            <person name="Salamov A."/>
            <person name="Shapiro H.J."/>
            <person name="Wuyts J."/>
            <person name="Blaudez D."/>
            <person name="Buee M."/>
            <person name="Brokstein P."/>
            <person name="Canbaeck B."/>
            <person name="Cohen D."/>
            <person name="Courty P.E."/>
            <person name="Coutinho P.M."/>
            <person name="Delaruelle C."/>
            <person name="Detter J.C."/>
            <person name="Deveau A."/>
            <person name="DiFazio S."/>
            <person name="Duplessis S."/>
            <person name="Fraissinet-Tachet L."/>
            <person name="Lucic E."/>
            <person name="Frey-Klett P."/>
            <person name="Fourrey C."/>
            <person name="Feussner I."/>
            <person name="Gay G."/>
            <person name="Grimwood J."/>
            <person name="Hoegger P.J."/>
            <person name="Jain P."/>
            <person name="Kilaru S."/>
            <person name="Labbe J."/>
            <person name="Lin Y.C."/>
            <person name="Legue V."/>
            <person name="Le Tacon F."/>
            <person name="Marmeisse R."/>
            <person name="Melayah D."/>
            <person name="Montanini B."/>
            <person name="Muratet M."/>
            <person name="Nehls U."/>
            <person name="Niculita-Hirzel H."/>
            <person name="Oudot-Le Secq M.P."/>
            <person name="Peter M."/>
            <person name="Quesneville H."/>
            <person name="Rajashekar B."/>
            <person name="Reich M."/>
            <person name="Rouhier N."/>
            <person name="Schmutz J."/>
            <person name="Yin T."/>
            <person name="Chalot M."/>
            <person name="Henrissat B."/>
            <person name="Kuees U."/>
            <person name="Lucas S."/>
            <person name="Van de Peer Y."/>
            <person name="Podila G.K."/>
            <person name="Polle A."/>
            <person name="Pukkila P.J."/>
            <person name="Richardson P.M."/>
            <person name="Rouze P."/>
            <person name="Sanders I.R."/>
            <person name="Stajich J.E."/>
            <person name="Tunlid A."/>
            <person name="Tuskan G."/>
            <person name="Grigoriev I.V."/>
        </authorList>
    </citation>
    <scope>NUCLEOTIDE SEQUENCE [LARGE SCALE GENOMIC DNA]</scope>
    <source>
        <strain evidence="3">S238N-H82 / ATCC MYA-4686</strain>
    </source>
</reference>
<dbReference type="HOGENOM" id="CLU_1261702_0_0_1"/>